<dbReference type="RefSeq" id="WP_166508287.1">
    <property type="nucleotide sequence ID" value="NZ_CP043026.1"/>
</dbReference>
<feature type="domain" description="BIG2" evidence="2">
    <location>
        <begin position="218"/>
        <end position="296"/>
    </location>
</feature>
<dbReference type="InterPro" id="IPR003343">
    <property type="entry name" value="Big_2"/>
</dbReference>
<dbReference type="Pfam" id="PF02368">
    <property type="entry name" value="Big_2"/>
    <property type="match status" value="1"/>
</dbReference>
<dbReference type="InterPro" id="IPR054816">
    <property type="entry name" value="Lipoprotein_mollicutes-type_CS"/>
</dbReference>
<dbReference type="PROSITE" id="PS51257">
    <property type="entry name" value="PROKAR_LIPOPROTEIN"/>
    <property type="match status" value="1"/>
</dbReference>
<keyword evidence="4" id="KW-1185">Reference proteome</keyword>
<dbReference type="Gene3D" id="2.60.40.1080">
    <property type="match status" value="7"/>
</dbReference>
<feature type="chain" id="PRO_5022807526" description="BIG2 domain-containing protein" evidence="1">
    <location>
        <begin position="24"/>
        <end position="1160"/>
    </location>
</feature>
<keyword evidence="1" id="KW-0732">Signal</keyword>
<gene>
    <name evidence="3" type="ORF">SCHIN_v1c07150</name>
</gene>
<evidence type="ECO:0000313" key="3">
    <source>
        <dbReference type="EMBL" id="QEH61910.1"/>
    </source>
</evidence>
<dbReference type="AlphaFoldDB" id="A0A5B9Y4M6"/>
<feature type="domain" description="BIG2" evidence="2">
    <location>
        <begin position="655"/>
        <end position="735"/>
    </location>
</feature>
<dbReference type="Proteomes" id="UP000323144">
    <property type="component" value="Chromosome"/>
</dbReference>
<dbReference type="NCBIfam" id="NF038029">
    <property type="entry name" value="LP_plasma"/>
    <property type="match status" value="1"/>
</dbReference>
<dbReference type="EMBL" id="CP043026">
    <property type="protein sequence ID" value="QEH61910.1"/>
    <property type="molecule type" value="Genomic_DNA"/>
</dbReference>
<feature type="signal peptide" evidence="1">
    <location>
        <begin position="1"/>
        <end position="23"/>
    </location>
</feature>
<feature type="domain" description="BIG2" evidence="2">
    <location>
        <begin position="301"/>
        <end position="379"/>
    </location>
</feature>
<dbReference type="SMART" id="SM00635">
    <property type="entry name" value="BID_2"/>
    <property type="match status" value="7"/>
</dbReference>
<feature type="domain" description="BIG2" evidence="2">
    <location>
        <begin position="477"/>
        <end position="557"/>
    </location>
</feature>
<evidence type="ECO:0000313" key="4">
    <source>
        <dbReference type="Proteomes" id="UP000323144"/>
    </source>
</evidence>
<accession>A0A5B9Y4M6</accession>
<feature type="domain" description="BIG2" evidence="2">
    <location>
        <begin position="386"/>
        <end position="468"/>
    </location>
</feature>
<sequence length="1160" mass="123438">MKKLLSILSVISLSATTSGLAVACLDASPIPNLGKEIMDDNIDKVVNKGFATPEAALEAVKESIKADPENGLFVIENGVIPKPTDIDQTLFRSVDLNAQKTKVVVTYSESINESGNLSNIIWGPEQSYDRTIKITRPVIQEIANQTLIIGQEKTIDVKVTNPIDGVELQVVVSNNNFISASLKDNKLTIKAIGVGSSAVTLKYENAEDFTFIVTVNEKPKPVITKPSDQTLTVGESKSVDVSIANQDNGTLTAESDKTNVIEVKVEGSKVSLTAKAAGEATITLSYTGAENVSFKVTVNEKPKPVITKPNDQTLTVGDNKFVDITITNQDNGTLTASSDKENVVQVSVDGTKLLLNAKSSGTAVITLSYPGATNVTFNVTVNDKPVEKPVIAIPSDQTLTVGDEEKVIAIEIENPTSEGELKASSSSNDIATVSVDKETNKVSIHAVGKGEATITLSYPDADNVTFKVTVKEEEKPVEKPVITSPDDQTLTVGDDDKTITVAIANATTDGKLSASSSDEEIATVSVTDSKITISAKAAGTATITLTYPDADNVTFKVTVKEEEIPVEKPVITSPDDQTLTVGDDDKTITVAVANATTDGKLSASSSDEEIATVSVTDSKITISAKAAGTATITLSYPDADNVTFKVTVKEEEKPVEKPVITSPDDQTLTVGDDDKTITVAIANATTDGKLSASSSDKEIATVSVTDSKITISAKAAGTATITLSYPDADNVTFKVTVKEEEKPVEKPVITSPDDQTLTVGDDDKTITVAIANATTDGKLSASSSDEEIATVSVTDSKITISAKAAGETTITLSYPGADEVTFKVTVKEKEPEIIKLEVNDIINNEDVKKIQNLSDLNAVNEALGKIKITGVSSLKASTINDTDVKVEISLEENYSIDETNFTITSAIAKKDVELDMNDIKDDSQFEAISNLKDLAEVNEKLKDISIEGVKSITASAIKNNDTDVLITIELESGYTLGSQENTFTIINAIAKKDVELDMNDIKSDSQFKVISNLKDLAEVNEKLKDISIEGVKSITASAIKNNDTDVLITIELESGYTLGSQENTFTITNAIEKEVVKTEIKVTSISENEDILNIKDKASLQEVNDALAELVKNFEGVTKLEATLKEGSETDVVITITIDDQNYTIDNATFDLNGAIKTAE</sequence>
<reference evidence="3 4" key="1">
    <citation type="submission" date="2019-08" db="EMBL/GenBank/DDBJ databases">
        <title>Complete genome sequence of Spiroplasma chinense CCH (DSM 19755).</title>
        <authorList>
            <person name="Shen H.-Y."/>
            <person name="Lin Y.-C."/>
            <person name="Chou L."/>
            <person name="Kuo C.-H."/>
        </authorList>
    </citation>
    <scope>NUCLEOTIDE SEQUENCE [LARGE SCALE GENOMIC DNA]</scope>
    <source>
        <strain evidence="3 4">CCH</strain>
    </source>
</reference>
<evidence type="ECO:0000259" key="2">
    <source>
        <dbReference type="SMART" id="SM00635"/>
    </source>
</evidence>
<feature type="domain" description="BIG2" evidence="2">
    <location>
        <begin position="744"/>
        <end position="824"/>
    </location>
</feature>
<organism evidence="3 4">
    <name type="scientific">Spiroplasma chinense</name>
    <dbReference type="NCBI Taxonomy" id="216932"/>
    <lineage>
        <taxon>Bacteria</taxon>
        <taxon>Bacillati</taxon>
        <taxon>Mycoplasmatota</taxon>
        <taxon>Mollicutes</taxon>
        <taxon>Entomoplasmatales</taxon>
        <taxon>Spiroplasmataceae</taxon>
        <taxon>Spiroplasma</taxon>
    </lineage>
</organism>
<dbReference type="InterPro" id="IPR008964">
    <property type="entry name" value="Invasin/intimin_cell_adhesion"/>
</dbReference>
<feature type="domain" description="BIG2" evidence="2">
    <location>
        <begin position="566"/>
        <end position="646"/>
    </location>
</feature>
<dbReference type="KEGG" id="schi:SCHIN_v1c07150"/>
<evidence type="ECO:0000256" key="1">
    <source>
        <dbReference type="SAM" id="SignalP"/>
    </source>
</evidence>
<name>A0A5B9Y4M6_9MOLU</name>
<proteinExistence type="predicted"/>
<dbReference type="SUPFAM" id="SSF49373">
    <property type="entry name" value="Invasin/intimin cell-adhesion fragments"/>
    <property type="match status" value="4"/>
</dbReference>
<protein>
    <recommendedName>
        <fullName evidence="2">BIG2 domain-containing protein</fullName>
    </recommendedName>
</protein>